<accession>A0A1Y1C1V4</accession>
<reference evidence="1 2" key="1">
    <citation type="journal article" date="2017" name="Genome Announc.">
        <title>Complete Genome Sequence of Burkholderia stabilis FERMP-21014.</title>
        <authorList>
            <person name="Konishi K."/>
            <person name="Kumagai T."/>
            <person name="Sakasegawa S."/>
            <person name="Tamura T."/>
        </authorList>
    </citation>
    <scope>NUCLEOTIDE SEQUENCE [LARGE SCALE GENOMIC DNA]</scope>
    <source>
        <strain evidence="1 2">FERMP-21014</strain>
    </source>
</reference>
<dbReference type="AlphaFoldDB" id="A0A1Y1C1V4"/>
<dbReference type="EMBL" id="AP018113">
    <property type="protein sequence ID" value="BAX64027.1"/>
    <property type="molecule type" value="Genomic_DNA"/>
</dbReference>
<dbReference type="Proteomes" id="UP000218432">
    <property type="component" value="Chromosome 3"/>
</dbReference>
<evidence type="ECO:0000313" key="1">
    <source>
        <dbReference type="EMBL" id="BAX64027.1"/>
    </source>
</evidence>
<gene>
    <name evidence="1" type="ORF">BSFP_069000</name>
</gene>
<name>A0A1Y1C1V4_9BURK</name>
<proteinExistence type="predicted"/>
<organism evidence="1 2">
    <name type="scientific">Burkholderia stabilis</name>
    <dbReference type="NCBI Taxonomy" id="95485"/>
    <lineage>
        <taxon>Bacteria</taxon>
        <taxon>Pseudomonadati</taxon>
        <taxon>Pseudomonadota</taxon>
        <taxon>Betaproteobacteria</taxon>
        <taxon>Burkholderiales</taxon>
        <taxon>Burkholderiaceae</taxon>
        <taxon>Burkholderia</taxon>
        <taxon>Burkholderia cepacia complex</taxon>
    </lineage>
</organism>
<protein>
    <submittedName>
        <fullName evidence="1">Uncharacterized protein</fullName>
    </submittedName>
</protein>
<evidence type="ECO:0000313" key="2">
    <source>
        <dbReference type="Proteomes" id="UP000218432"/>
    </source>
</evidence>
<sequence>MIEINGLAIELHMENKDMPFHYFYFIVKYSI</sequence>